<protein>
    <submittedName>
        <fullName evidence="2">Uncharacterized protein</fullName>
    </submittedName>
</protein>
<name>A0A074RUB4_9AGAM</name>
<reference evidence="2 3" key="1">
    <citation type="submission" date="2013-12" db="EMBL/GenBank/DDBJ databases">
        <authorList>
            <person name="Cubeta M."/>
            <person name="Pakala S."/>
            <person name="Fedorova N."/>
            <person name="Thomas E."/>
            <person name="Dean R."/>
            <person name="Jabaji S."/>
            <person name="Neate S."/>
            <person name="Toda T."/>
            <person name="Tavantzis S."/>
            <person name="Vilgalys R."/>
            <person name="Bharathan N."/>
            <person name="Pakala S."/>
            <person name="Losada L.S."/>
            <person name="Zafar N."/>
            <person name="Nierman W."/>
        </authorList>
    </citation>
    <scope>NUCLEOTIDE SEQUENCE [LARGE SCALE GENOMIC DNA]</scope>
    <source>
        <strain evidence="2 3">123E</strain>
    </source>
</reference>
<dbReference type="OrthoDB" id="3260871at2759"/>
<feature type="compositionally biased region" description="Low complexity" evidence="1">
    <location>
        <begin position="155"/>
        <end position="169"/>
    </location>
</feature>
<dbReference type="HOGENOM" id="CLU_064563_0_0_1"/>
<evidence type="ECO:0000313" key="2">
    <source>
        <dbReference type="EMBL" id="KEP50499.1"/>
    </source>
</evidence>
<evidence type="ECO:0000313" key="3">
    <source>
        <dbReference type="Proteomes" id="UP000027456"/>
    </source>
</evidence>
<organism evidence="2 3">
    <name type="scientific">Rhizoctonia solani 123E</name>
    <dbReference type="NCBI Taxonomy" id="1423351"/>
    <lineage>
        <taxon>Eukaryota</taxon>
        <taxon>Fungi</taxon>
        <taxon>Dikarya</taxon>
        <taxon>Basidiomycota</taxon>
        <taxon>Agaricomycotina</taxon>
        <taxon>Agaricomycetes</taxon>
        <taxon>Cantharellales</taxon>
        <taxon>Ceratobasidiaceae</taxon>
        <taxon>Rhizoctonia</taxon>
    </lineage>
</organism>
<dbReference type="EMBL" id="AZST01000248">
    <property type="protein sequence ID" value="KEP50499.1"/>
    <property type="molecule type" value="Genomic_DNA"/>
</dbReference>
<dbReference type="Proteomes" id="UP000027456">
    <property type="component" value="Unassembled WGS sequence"/>
</dbReference>
<feature type="compositionally biased region" description="Low complexity" evidence="1">
    <location>
        <begin position="95"/>
        <end position="109"/>
    </location>
</feature>
<accession>A0A074RUB4</accession>
<feature type="region of interest" description="Disordered" evidence="1">
    <location>
        <begin position="148"/>
        <end position="169"/>
    </location>
</feature>
<feature type="compositionally biased region" description="Pro residues" evidence="1">
    <location>
        <begin position="75"/>
        <end position="88"/>
    </location>
</feature>
<dbReference type="AlphaFoldDB" id="A0A074RUB4"/>
<proteinExistence type="predicted"/>
<evidence type="ECO:0000256" key="1">
    <source>
        <dbReference type="SAM" id="MobiDB-lite"/>
    </source>
</evidence>
<feature type="region of interest" description="Disordered" evidence="1">
    <location>
        <begin position="41"/>
        <end position="130"/>
    </location>
</feature>
<sequence length="269" mass="29547">MPRTVRRPTPITLPHYPMDTLWEVDESLDQVRTQPLRSVFEDDEEQVRFPLPPRSLPPMKRFLSKMSLPTRRSPPKPTRAPPPAPRPVSPAILITRPVSPTSSASSSDTEPPRTPPAASQTLPAYILAPPPPAEWESAIDALFEIDEEEEEEISSKWSSSSSTPRASPIPIIRPTDSYLSFSPPCSPPRMSFMHSAKSPLPPCMSVYPSGSLPMSPTFNRPLASPGLLPTSPTSPAQCNWPSVPARSAIPLRPARSSRRMGVIPVRIES</sequence>
<comment type="caution">
    <text evidence="2">The sequence shown here is derived from an EMBL/GenBank/DDBJ whole genome shotgun (WGS) entry which is preliminary data.</text>
</comment>
<gene>
    <name evidence="2" type="ORF">V565_078960</name>
</gene>
<keyword evidence="3" id="KW-1185">Reference proteome</keyword>